<evidence type="ECO:0008006" key="4">
    <source>
        <dbReference type="Google" id="ProtNLM"/>
    </source>
</evidence>
<reference evidence="2" key="1">
    <citation type="submission" date="2020-05" db="EMBL/GenBank/DDBJ databases">
        <title>Mycena genomes resolve the evolution of fungal bioluminescence.</title>
        <authorList>
            <person name="Tsai I.J."/>
        </authorList>
    </citation>
    <scope>NUCLEOTIDE SEQUENCE</scope>
    <source>
        <strain evidence="2">CCC161011</strain>
    </source>
</reference>
<evidence type="ECO:0000313" key="2">
    <source>
        <dbReference type="EMBL" id="KAF7342162.1"/>
    </source>
</evidence>
<keyword evidence="1" id="KW-0812">Transmembrane</keyword>
<dbReference type="OrthoDB" id="3364107at2759"/>
<keyword evidence="1" id="KW-0472">Membrane</keyword>
<name>A0A8H7CN86_9AGAR</name>
<feature type="transmembrane region" description="Helical" evidence="1">
    <location>
        <begin position="36"/>
        <end position="62"/>
    </location>
</feature>
<keyword evidence="1" id="KW-1133">Transmembrane helix</keyword>
<proteinExistence type="predicted"/>
<dbReference type="EMBL" id="JACAZI010000017">
    <property type="protein sequence ID" value="KAF7342162.1"/>
    <property type="molecule type" value="Genomic_DNA"/>
</dbReference>
<dbReference type="Proteomes" id="UP000620124">
    <property type="component" value="Unassembled WGS sequence"/>
</dbReference>
<feature type="transmembrane region" description="Helical" evidence="1">
    <location>
        <begin position="119"/>
        <end position="142"/>
    </location>
</feature>
<accession>A0A8H7CN86</accession>
<keyword evidence="3" id="KW-1185">Reference proteome</keyword>
<gene>
    <name evidence="2" type="ORF">MVEN_01804000</name>
</gene>
<protein>
    <recommendedName>
        <fullName evidence="4">MARVEL domain-containing protein</fullName>
    </recommendedName>
</protein>
<evidence type="ECO:0000256" key="1">
    <source>
        <dbReference type="SAM" id="Phobius"/>
    </source>
</evidence>
<feature type="transmembrane region" description="Helical" evidence="1">
    <location>
        <begin position="74"/>
        <end position="99"/>
    </location>
</feature>
<organism evidence="2 3">
    <name type="scientific">Mycena venus</name>
    <dbReference type="NCBI Taxonomy" id="2733690"/>
    <lineage>
        <taxon>Eukaryota</taxon>
        <taxon>Fungi</taxon>
        <taxon>Dikarya</taxon>
        <taxon>Basidiomycota</taxon>
        <taxon>Agaricomycotina</taxon>
        <taxon>Agaricomycetes</taxon>
        <taxon>Agaricomycetidae</taxon>
        <taxon>Agaricales</taxon>
        <taxon>Marasmiineae</taxon>
        <taxon>Mycenaceae</taxon>
        <taxon>Mycena</taxon>
    </lineage>
</organism>
<comment type="caution">
    <text evidence="2">The sequence shown here is derived from an EMBL/GenBank/DDBJ whole genome shotgun (WGS) entry which is preliminary data.</text>
</comment>
<evidence type="ECO:0000313" key="3">
    <source>
        <dbReference type="Proteomes" id="UP000620124"/>
    </source>
</evidence>
<sequence>MAPVALIRRVVLSTALVFSVIALGLAAAVTSTSTKAWGITFVFAALGITAGVLTMITVPTMIALEITVRVETSWLTFLSILWFGTGVHAAVVISGGFWFDCADLGNGLDDIDAGACHEVSAIAAFGFLNWLILIGYSIMLIIMSRIAASRKQPNVWASSVADAPFSAPASTNESVPMSYTSGTGGTAQGGTGGPIGGQPAAYNTSGYVQTGAVHV</sequence>
<dbReference type="AlphaFoldDB" id="A0A8H7CN86"/>